<proteinExistence type="inferred from homology"/>
<dbReference type="InterPro" id="IPR000425">
    <property type="entry name" value="MIP"/>
</dbReference>
<dbReference type="GO" id="GO:0015254">
    <property type="term" value="F:glycerol channel activity"/>
    <property type="evidence" value="ECO:0007669"/>
    <property type="project" value="TreeGrafter"/>
</dbReference>
<evidence type="ECO:0000256" key="4">
    <source>
        <dbReference type="ARBA" id="ARBA00022692"/>
    </source>
</evidence>
<dbReference type="OrthoDB" id="3222at2759"/>
<feature type="transmembrane region" description="Helical" evidence="9">
    <location>
        <begin position="164"/>
        <end position="185"/>
    </location>
</feature>
<dbReference type="NCBIfam" id="TIGR00861">
    <property type="entry name" value="MIP"/>
    <property type="match status" value="1"/>
</dbReference>
<comment type="subcellular location">
    <subcellularLocation>
        <location evidence="1">Membrane</location>
        <topology evidence="1">Multi-pass membrane protein</topology>
    </subcellularLocation>
</comment>
<feature type="transmembrane region" description="Helical" evidence="9">
    <location>
        <begin position="380"/>
        <end position="400"/>
    </location>
</feature>
<evidence type="ECO:0000256" key="7">
    <source>
        <dbReference type="RuleBase" id="RU000477"/>
    </source>
</evidence>
<feature type="compositionally biased region" description="Basic and acidic residues" evidence="8">
    <location>
        <begin position="96"/>
        <end position="114"/>
    </location>
</feature>
<dbReference type="GO" id="GO:0015250">
    <property type="term" value="F:water channel activity"/>
    <property type="evidence" value="ECO:0007669"/>
    <property type="project" value="TreeGrafter"/>
</dbReference>
<dbReference type="InterPro" id="IPR022357">
    <property type="entry name" value="MIP_CS"/>
</dbReference>
<dbReference type="Proteomes" id="UP000019804">
    <property type="component" value="Unassembled WGS sequence"/>
</dbReference>
<feature type="region of interest" description="Disordered" evidence="8">
    <location>
        <begin position="1"/>
        <end position="146"/>
    </location>
</feature>
<dbReference type="SUPFAM" id="SSF81338">
    <property type="entry name" value="Aquaporin-like"/>
    <property type="match status" value="1"/>
</dbReference>
<dbReference type="PANTHER" id="PTHR43829">
    <property type="entry name" value="AQUAPORIN OR AQUAGLYCEROPORIN RELATED"/>
    <property type="match status" value="1"/>
</dbReference>
<evidence type="ECO:0000313" key="10">
    <source>
        <dbReference type="EMBL" id="EYE96335.1"/>
    </source>
</evidence>
<dbReference type="PANTHER" id="PTHR43829:SF24">
    <property type="entry name" value="MIP AQUAPORIN (EUROFUNG)"/>
    <property type="match status" value="1"/>
</dbReference>
<gene>
    <name evidence="10" type="ORF">EURHEDRAFT_410846</name>
</gene>
<feature type="transmembrane region" description="Helical" evidence="9">
    <location>
        <begin position="296"/>
        <end position="316"/>
    </location>
</feature>
<dbReference type="InterPro" id="IPR050363">
    <property type="entry name" value="MIP/Aquaporin"/>
</dbReference>
<dbReference type="GeneID" id="63696586"/>
<evidence type="ECO:0000256" key="8">
    <source>
        <dbReference type="SAM" id="MobiDB-lite"/>
    </source>
</evidence>
<dbReference type="InterPro" id="IPR023271">
    <property type="entry name" value="Aquaporin-like"/>
</dbReference>
<dbReference type="PRINTS" id="PR00783">
    <property type="entry name" value="MINTRINSICP"/>
</dbReference>
<feature type="transmembrane region" description="Helical" evidence="9">
    <location>
        <begin position="328"/>
        <end position="346"/>
    </location>
</feature>
<accession>A0A017SJ45</accession>
<keyword evidence="6 9" id="KW-0472">Membrane</keyword>
<evidence type="ECO:0000313" key="11">
    <source>
        <dbReference type="Proteomes" id="UP000019804"/>
    </source>
</evidence>
<dbReference type="STRING" id="1388766.A0A017SJ45"/>
<dbReference type="GO" id="GO:0005886">
    <property type="term" value="C:plasma membrane"/>
    <property type="evidence" value="ECO:0007669"/>
    <property type="project" value="TreeGrafter"/>
</dbReference>
<evidence type="ECO:0000256" key="3">
    <source>
        <dbReference type="ARBA" id="ARBA00022448"/>
    </source>
</evidence>
<dbReference type="Pfam" id="PF00230">
    <property type="entry name" value="MIP"/>
    <property type="match status" value="1"/>
</dbReference>
<sequence>MTHDSQELQPNQGSSSGTAPQSTQDGQEQQQEEPGRDSKMFSLAGSQPPSRNQPVAYVDPEYTQYNPHYNEENREPVWSLAQPLPRVVRPGMRPESAIKEEDKEEQDKPSKDHQGPGPAAQEPPAEVPPTDEQEDRPEAKVARPDDRGFHNRWSKLRHFFRQELAEWIGTTVAITLGLCASQSTYTSNNQAGTYPSIALTWGAAYMIGIYVAGGISGGHLNPAITISMSVWRGFPLRKCLTYIVAQVLGGLTAGGLAYAIYHDQIVTAAATRKVPQNHSAALQGLLTFPKDNVQPATAFFTEFLATAVLVGSIMALGDDANAPPGAGMQAFIIAILISAIFLALGYNTGGCFNGVRDFGPRLVAVMAGWGGHVFRDHDVWWIWGPWAAVITGGLCGGFAYDSLIFTGGESPVNYPPRRRKRAALIKEKNIRRKLRFRKGKIQDIEKAVQKTEE</sequence>
<dbReference type="Gene3D" id="1.20.1080.10">
    <property type="entry name" value="Glycerol uptake facilitator protein"/>
    <property type="match status" value="1"/>
</dbReference>
<dbReference type="HOGENOM" id="CLU_020019_2_0_1"/>
<keyword evidence="5 9" id="KW-1133">Transmembrane helix</keyword>
<protein>
    <submittedName>
        <fullName evidence="10">Putative MIP transporter</fullName>
    </submittedName>
</protein>
<evidence type="ECO:0000256" key="1">
    <source>
        <dbReference type="ARBA" id="ARBA00004141"/>
    </source>
</evidence>
<feature type="compositionally biased region" description="Polar residues" evidence="8">
    <location>
        <begin position="7"/>
        <end position="26"/>
    </location>
</feature>
<feature type="transmembrane region" description="Helical" evidence="9">
    <location>
        <begin position="239"/>
        <end position="261"/>
    </location>
</feature>
<organism evidence="10 11">
    <name type="scientific">Aspergillus ruber (strain CBS 135680)</name>
    <dbReference type="NCBI Taxonomy" id="1388766"/>
    <lineage>
        <taxon>Eukaryota</taxon>
        <taxon>Fungi</taxon>
        <taxon>Dikarya</taxon>
        <taxon>Ascomycota</taxon>
        <taxon>Pezizomycotina</taxon>
        <taxon>Eurotiomycetes</taxon>
        <taxon>Eurotiomycetidae</taxon>
        <taxon>Eurotiales</taxon>
        <taxon>Aspergillaceae</taxon>
        <taxon>Aspergillus</taxon>
        <taxon>Aspergillus subgen. Aspergillus</taxon>
    </lineage>
</organism>
<evidence type="ECO:0000256" key="2">
    <source>
        <dbReference type="ARBA" id="ARBA00006175"/>
    </source>
</evidence>
<feature type="compositionally biased region" description="Basic and acidic residues" evidence="8">
    <location>
        <begin position="136"/>
        <end position="146"/>
    </location>
</feature>
<keyword evidence="4 7" id="KW-0812">Transmembrane</keyword>
<feature type="compositionally biased region" description="Low complexity" evidence="8">
    <location>
        <begin position="115"/>
        <end position="124"/>
    </location>
</feature>
<feature type="compositionally biased region" description="Polar residues" evidence="8">
    <location>
        <begin position="44"/>
        <end position="53"/>
    </location>
</feature>
<dbReference type="RefSeq" id="XP_040640023.1">
    <property type="nucleotide sequence ID" value="XM_040781462.1"/>
</dbReference>
<dbReference type="EMBL" id="KK088418">
    <property type="protein sequence ID" value="EYE96335.1"/>
    <property type="molecule type" value="Genomic_DNA"/>
</dbReference>
<comment type="similarity">
    <text evidence="2 7">Belongs to the MIP/aquaporin (TC 1.A.8) family.</text>
</comment>
<reference evidence="11" key="1">
    <citation type="journal article" date="2014" name="Nat. Commun.">
        <title>Genomic adaptations of the halophilic Dead Sea filamentous fungus Eurotium rubrum.</title>
        <authorList>
            <person name="Kis-Papo T."/>
            <person name="Weig A.R."/>
            <person name="Riley R."/>
            <person name="Persoh D."/>
            <person name="Salamov A."/>
            <person name="Sun H."/>
            <person name="Lipzen A."/>
            <person name="Wasser S.P."/>
            <person name="Rambold G."/>
            <person name="Grigoriev I.V."/>
            <person name="Nevo E."/>
        </authorList>
    </citation>
    <scope>NUCLEOTIDE SEQUENCE [LARGE SCALE GENOMIC DNA]</scope>
    <source>
        <strain evidence="11">CBS 135680</strain>
    </source>
</reference>
<keyword evidence="3 7" id="KW-0813">Transport</keyword>
<dbReference type="CDD" id="cd00333">
    <property type="entry name" value="MIP"/>
    <property type="match status" value="1"/>
</dbReference>
<evidence type="ECO:0000256" key="9">
    <source>
        <dbReference type="SAM" id="Phobius"/>
    </source>
</evidence>
<dbReference type="PROSITE" id="PS00221">
    <property type="entry name" value="MIP"/>
    <property type="match status" value="1"/>
</dbReference>
<evidence type="ECO:0000256" key="5">
    <source>
        <dbReference type="ARBA" id="ARBA00022989"/>
    </source>
</evidence>
<evidence type="ECO:0000256" key="6">
    <source>
        <dbReference type="ARBA" id="ARBA00023136"/>
    </source>
</evidence>
<feature type="transmembrane region" description="Helical" evidence="9">
    <location>
        <begin position="197"/>
        <end position="218"/>
    </location>
</feature>
<keyword evidence="11" id="KW-1185">Reference proteome</keyword>
<name>A0A017SJ45_ASPRC</name>
<dbReference type="AlphaFoldDB" id="A0A017SJ45"/>